<dbReference type="Proteomes" id="UP000692954">
    <property type="component" value="Unassembled WGS sequence"/>
</dbReference>
<name>A0A8S1MVD2_9CILI</name>
<dbReference type="CDD" id="cd07521">
    <property type="entry name" value="HAD_FCP1-like"/>
    <property type="match status" value="1"/>
</dbReference>
<dbReference type="AlphaFoldDB" id="A0A8S1MVD2"/>
<dbReference type="Pfam" id="PF03031">
    <property type="entry name" value="NIF"/>
    <property type="match status" value="1"/>
</dbReference>
<keyword evidence="4" id="KW-1185">Reference proteome</keyword>
<comment type="similarity">
    <text evidence="1">Belongs to the TIM50 family.</text>
</comment>
<organism evidence="3 4">
    <name type="scientific">Paramecium sonneborni</name>
    <dbReference type="NCBI Taxonomy" id="65129"/>
    <lineage>
        <taxon>Eukaryota</taxon>
        <taxon>Sar</taxon>
        <taxon>Alveolata</taxon>
        <taxon>Ciliophora</taxon>
        <taxon>Intramacronucleata</taxon>
        <taxon>Oligohymenophorea</taxon>
        <taxon>Peniculida</taxon>
        <taxon>Parameciidae</taxon>
        <taxon>Paramecium</taxon>
    </lineage>
</organism>
<sequence>MIKKKITFLNKKYQLSQSEDEKTPDTALTPLSIKEQIQSDDSDSGTPNIMTLTPLKMSKFKIQHEKSKSSFAHNARNLVNRRDKLAEYPFRWLIFGQRTTEETLLKHIEQTKRGVIYATKSLKPPSEKFLQQKKVDIPLKEKEKKILILDLDETLIHSCTSREKSQVQLRTEDGQLLRFNVRPHLAYFLDNLSTFYQIFIFTASSPSYALALVDYIDPLEDKILGIFTRNHCLETKNGYFIKDLRILRDVDLKNIIIVDNLTHSFGFQIENGIPILEWTDDEKDQELKYLVDYLIEASQYNDVREFNREKLKLHELIDYNL</sequence>
<dbReference type="PANTHER" id="PTHR12210">
    <property type="entry name" value="DULLARD PROTEIN PHOSPHATASE"/>
    <property type="match status" value="1"/>
</dbReference>
<comment type="function">
    <text evidence="1">Essential component of the TIM23 complex, a complex that mediates the translocation of transit peptide-containing proteins across the mitochondrial inner membrane.</text>
</comment>
<comment type="caution">
    <text evidence="3">The sequence shown here is derived from an EMBL/GenBank/DDBJ whole genome shotgun (WGS) entry which is preliminary data.</text>
</comment>
<dbReference type="EMBL" id="CAJJDN010000046">
    <property type="protein sequence ID" value="CAD8084298.1"/>
    <property type="molecule type" value="Genomic_DNA"/>
</dbReference>
<dbReference type="OrthoDB" id="10249888at2759"/>
<dbReference type="InterPro" id="IPR004274">
    <property type="entry name" value="FCP1_dom"/>
</dbReference>
<dbReference type="FunFam" id="3.40.50.1000:FF:000121">
    <property type="entry name" value="Uncharacterized protein"/>
    <property type="match status" value="1"/>
</dbReference>
<feature type="domain" description="FCP1 homology" evidence="2">
    <location>
        <begin position="140"/>
        <end position="297"/>
    </location>
</feature>
<dbReference type="InterPro" id="IPR050365">
    <property type="entry name" value="TIM50"/>
</dbReference>
<reference evidence="3" key="1">
    <citation type="submission" date="2021-01" db="EMBL/GenBank/DDBJ databases">
        <authorList>
            <consortium name="Genoscope - CEA"/>
            <person name="William W."/>
        </authorList>
    </citation>
    <scope>NUCLEOTIDE SEQUENCE</scope>
</reference>
<dbReference type="GO" id="GO:0005744">
    <property type="term" value="C:TIM23 mitochondrial import inner membrane translocase complex"/>
    <property type="evidence" value="ECO:0007669"/>
    <property type="project" value="UniProtKB-UniRule"/>
</dbReference>
<keyword evidence="1" id="KW-0811">Translocation</keyword>
<dbReference type="PROSITE" id="PS50969">
    <property type="entry name" value="FCP1"/>
    <property type="match status" value="1"/>
</dbReference>
<evidence type="ECO:0000259" key="2">
    <source>
        <dbReference type="PROSITE" id="PS50969"/>
    </source>
</evidence>
<evidence type="ECO:0000313" key="4">
    <source>
        <dbReference type="Proteomes" id="UP000692954"/>
    </source>
</evidence>
<gene>
    <name evidence="3" type="ORF">PSON_ATCC_30995.1.T0460191</name>
</gene>
<accession>A0A8S1MVD2</accession>
<keyword evidence="1" id="KW-0813">Transport</keyword>
<keyword evidence="1" id="KW-0496">Mitochondrion</keyword>
<dbReference type="GO" id="GO:0015031">
    <property type="term" value="P:protein transport"/>
    <property type="evidence" value="ECO:0007669"/>
    <property type="project" value="UniProtKB-KW"/>
</dbReference>
<evidence type="ECO:0000256" key="1">
    <source>
        <dbReference type="RuleBase" id="RU365079"/>
    </source>
</evidence>
<evidence type="ECO:0000313" key="3">
    <source>
        <dbReference type="EMBL" id="CAD8084298.1"/>
    </source>
</evidence>
<proteinExistence type="inferred from homology"/>
<comment type="subcellular location">
    <subcellularLocation>
        <location evidence="1">Mitochondrion inner membrane</location>
        <topology evidence="1">Single-pass membrane protein</topology>
    </subcellularLocation>
</comment>
<keyword evidence="1" id="KW-0653">Protein transport</keyword>
<keyword evidence="1" id="KW-0809">Transit peptide</keyword>
<dbReference type="SMART" id="SM00577">
    <property type="entry name" value="CPDc"/>
    <property type="match status" value="1"/>
</dbReference>
<comment type="subunit">
    <text evidence="1">Component of the TIM23 complex.</text>
</comment>
<protein>
    <recommendedName>
        <fullName evidence="1">Mitochondrial import inner membrane translocase subunit TIM50</fullName>
    </recommendedName>
</protein>